<dbReference type="PROSITE" id="PS51779">
    <property type="entry name" value="POTRA"/>
    <property type="match status" value="1"/>
</dbReference>
<reference evidence="12" key="1">
    <citation type="submission" date="2016-09" db="EMBL/GenBank/DDBJ databases">
        <authorList>
            <person name="Koehorst J."/>
        </authorList>
    </citation>
    <scope>NUCLEOTIDE SEQUENCE [LARGE SCALE GENOMIC DNA]</scope>
</reference>
<protein>
    <submittedName>
        <fullName evidence="11">Potra domain ftsq-type</fullName>
    </submittedName>
</protein>
<dbReference type="EMBL" id="LT629973">
    <property type="protein sequence ID" value="SEH81387.1"/>
    <property type="molecule type" value="Genomic_DNA"/>
</dbReference>
<evidence type="ECO:0000313" key="11">
    <source>
        <dbReference type="EMBL" id="SEH81387.1"/>
    </source>
</evidence>
<keyword evidence="5 9" id="KW-1133">Transmembrane helix</keyword>
<feature type="transmembrane region" description="Helical" evidence="9">
    <location>
        <begin position="46"/>
        <end position="63"/>
    </location>
</feature>
<proteinExistence type="predicted"/>
<feature type="compositionally biased region" description="Acidic residues" evidence="8">
    <location>
        <begin position="299"/>
        <end position="310"/>
    </location>
</feature>
<dbReference type="InterPro" id="IPR034746">
    <property type="entry name" value="POTRA"/>
</dbReference>
<sequence length="310" mass="35023">MARNSYRDGRSGKGKGMHSLEKALPLHVRFLNRVAMLRGMRHLRKWGIVALSAGLAVWLGLWIKEQVDAQSENFQIRTVDYTSAGIVSKEQALELMGLKGNENLVTLNTGKLEKKLIEYPFISSARVTAELPATLHVELSERVPVVRLFCEDMADADKYFMDPDGVVFTCDHRLHARFLGIPIWLNPCADGSRIHAGVRLDKDEFTPIVRLLRLMYARDNVPVIRVISRPKEWKLVVELETGTEAVFVNDDTLDDQISRLIMALRHAKESKRHIRHILLAPKMGIPVEYGDGPAHGMEDDGELPEGEEED</sequence>
<evidence type="ECO:0000256" key="3">
    <source>
        <dbReference type="ARBA" id="ARBA00022618"/>
    </source>
</evidence>
<dbReference type="Pfam" id="PF08478">
    <property type="entry name" value="POTRA_1"/>
    <property type="match status" value="1"/>
</dbReference>
<evidence type="ECO:0000313" key="12">
    <source>
        <dbReference type="Proteomes" id="UP000176204"/>
    </source>
</evidence>
<keyword evidence="6 9" id="KW-0472">Membrane</keyword>
<evidence type="ECO:0000256" key="4">
    <source>
        <dbReference type="ARBA" id="ARBA00022692"/>
    </source>
</evidence>
<dbReference type="PANTHER" id="PTHR35851">
    <property type="entry name" value="CELL DIVISION PROTEIN FTSQ"/>
    <property type="match status" value="1"/>
</dbReference>
<gene>
    <name evidence="11" type="ORF">PYTT_0941</name>
</gene>
<dbReference type="GO" id="GO:0016020">
    <property type="term" value="C:membrane"/>
    <property type="evidence" value="ECO:0007669"/>
    <property type="project" value="UniProtKB-SubCell"/>
</dbReference>
<name>A0A1C7PCU2_9BACT</name>
<keyword evidence="7" id="KW-0131">Cell cycle</keyword>
<accession>A0A1C7PCU2</accession>
<dbReference type="Proteomes" id="UP000176204">
    <property type="component" value="Chromosome I"/>
</dbReference>
<keyword evidence="3" id="KW-0132">Cell division</keyword>
<dbReference type="AlphaFoldDB" id="A0A1C7PCU2"/>
<evidence type="ECO:0000256" key="6">
    <source>
        <dbReference type="ARBA" id="ARBA00023136"/>
    </source>
</evidence>
<dbReference type="RefSeq" id="WP_067774581.1">
    <property type="nucleotide sequence ID" value="NZ_LIGX01000019.1"/>
</dbReference>
<evidence type="ECO:0000256" key="2">
    <source>
        <dbReference type="ARBA" id="ARBA00022475"/>
    </source>
</evidence>
<evidence type="ECO:0000256" key="8">
    <source>
        <dbReference type="SAM" id="MobiDB-lite"/>
    </source>
</evidence>
<organism evidence="11 12">
    <name type="scientific">Akkermansia glycaniphila</name>
    <dbReference type="NCBI Taxonomy" id="1679444"/>
    <lineage>
        <taxon>Bacteria</taxon>
        <taxon>Pseudomonadati</taxon>
        <taxon>Verrucomicrobiota</taxon>
        <taxon>Verrucomicrobiia</taxon>
        <taxon>Verrucomicrobiales</taxon>
        <taxon>Akkermansiaceae</taxon>
        <taxon>Akkermansia</taxon>
    </lineage>
</organism>
<evidence type="ECO:0000256" key="9">
    <source>
        <dbReference type="SAM" id="Phobius"/>
    </source>
</evidence>
<dbReference type="InterPro" id="IPR013685">
    <property type="entry name" value="POTRA_FtsQ_type"/>
</dbReference>
<feature type="domain" description="POTRA" evidence="10">
    <location>
        <begin position="74"/>
        <end position="142"/>
    </location>
</feature>
<dbReference type="STRING" id="1679444.PYTT_0941"/>
<keyword evidence="12" id="KW-1185">Reference proteome</keyword>
<evidence type="ECO:0000259" key="10">
    <source>
        <dbReference type="PROSITE" id="PS51779"/>
    </source>
</evidence>
<feature type="region of interest" description="Disordered" evidence="8">
    <location>
        <begin position="290"/>
        <end position="310"/>
    </location>
</feature>
<evidence type="ECO:0000256" key="7">
    <source>
        <dbReference type="ARBA" id="ARBA00023306"/>
    </source>
</evidence>
<dbReference type="InterPro" id="IPR026579">
    <property type="entry name" value="FtsQ"/>
</dbReference>
<keyword evidence="4 9" id="KW-0812">Transmembrane</keyword>
<keyword evidence="2" id="KW-1003">Cell membrane</keyword>
<dbReference type="Gene3D" id="3.10.20.310">
    <property type="entry name" value="membrane protein fhac"/>
    <property type="match status" value="1"/>
</dbReference>
<comment type="subcellular location">
    <subcellularLocation>
        <location evidence="1">Membrane</location>
    </subcellularLocation>
</comment>
<dbReference type="PATRIC" id="fig|1679444.3.peg.2564"/>
<evidence type="ECO:0000256" key="5">
    <source>
        <dbReference type="ARBA" id="ARBA00022989"/>
    </source>
</evidence>
<evidence type="ECO:0000256" key="1">
    <source>
        <dbReference type="ARBA" id="ARBA00004370"/>
    </source>
</evidence>
<dbReference type="GO" id="GO:0090529">
    <property type="term" value="P:cell septum assembly"/>
    <property type="evidence" value="ECO:0007669"/>
    <property type="project" value="InterPro"/>
</dbReference>
<dbReference type="PANTHER" id="PTHR35851:SF1">
    <property type="entry name" value="CELL DIVISION PROTEIN FTSQ"/>
    <property type="match status" value="1"/>
</dbReference>
<dbReference type="KEGG" id="agl:PYTT_0941"/>